<reference evidence="1 2" key="1">
    <citation type="submission" date="2019-01" db="EMBL/GenBank/DDBJ databases">
        <title>Still something new to discover - new insights into E. coli phage diversity and taxonomy.</title>
        <authorList>
            <person name="Korf I.H.E."/>
            <person name="Adriaennsens E."/>
            <person name="Dreiseikelmann B."/>
            <person name="Kropinski A."/>
            <person name="Nimtz M."/>
            <person name="Meier-Kolthoff J.P."/>
            <person name="Rohde M."/>
            <person name="van Raaij M."/>
            <person name="Wittmann J."/>
        </authorList>
    </citation>
    <scope>NUCLEOTIDE SEQUENCE [LARGE SCALE GENOMIC DNA]</scope>
</reference>
<gene>
    <name evidence="1" type="ORF">G292_00075</name>
</gene>
<organism evidence="1 2">
    <name type="scientific">Escherichia phage vB_EcoS_G29-2</name>
    <dbReference type="NCBI Taxonomy" id="2508189"/>
    <lineage>
        <taxon>Viruses</taxon>
        <taxon>Duplodnaviria</taxon>
        <taxon>Heunggongvirae</taxon>
        <taxon>Uroviricota</taxon>
        <taxon>Caudoviricetes</taxon>
        <taxon>Drexlerviridae</taxon>
        <taxon>Tempevirinae</taxon>
        <taxon>Hanrivervirus</taxon>
        <taxon>Hanrivervirus G292</taxon>
    </lineage>
</organism>
<dbReference type="EMBL" id="MK373798">
    <property type="protein sequence ID" value="QBQ81529.1"/>
    <property type="molecule type" value="Genomic_DNA"/>
</dbReference>
<protein>
    <submittedName>
        <fullName evidence="1">Uncharacterized protein</fullName>
    </submittedName>
</protein>
<dbReference type="Proteomes" id="UP000306344">
    <property type="component" value="Segment"/>
</dbReference>
<evidence type="ECO:0000313" key="1">
    <source>
        <dbReference type="EMBL" id="QBQ81529.1"/>
    </source>
</evidence>
<sequence>MKVICNKTNVLMNGRYKAVYEKIAGSDDVIELEQFQVKSITKGSKWKNAVESDYRHIKTKTIKCTFVDHKIPCKKHFKEGKRYQIEQGRALGAVAGYVFDEAGDRWTLYREEVGFSAGGCHLFEAMYK</sequence>
<keyword evidence="2" id="KW-1185">Reference proteome</keyword>
<accession>A0A482N7I8</accession>
<proteinExistence type="predicted"/>
<name>A0A482N7I8_9CAUD</name>
<evidence type="ECO:0000313" key="2">
    <source>
        <dbReference type="Proteomes" id="UP000306344"/>
    </source>
</evidence>